<dbReference type="RefSeq" id="WP_191780898.1">
    <property type="nucleotide sequence ID" value="NZ_JACSQV010000003.1"/>
</dbReference>
<organism evidence="2 3">
    <name type="scientific">Cellulomonas avistercoris</name>
    <dbReference type="NCBI Taxonomy" id="2762242"/>
    <lineage>
        <taxon>Bacteria</taxon>
        <taxon>Bacillati</taxon>
        <taxon>Actinomycetota</taxon>
        <taxon>Actinomycetes</taxon>
        <taxon>Micrococcales</taxon>
        <taxon>Cellulomonadaceae</taxon>
        <taxon>Cellulomonas</taxon>
    </lineage>
</organism>
<keyword evidence="1" id="KW-0732">Signal</keyword>
<gene>
    <name evidence="2" type="ORF">H9657_04780</name>
</gene>
<evidence type="ECO:0000313" key="2">
    <source>
        <dbReference type="EMBL" id="MBD7917594.1"/>
    </source>
</evidence>
<keyword evidence="3" id="KW-1185">Reference proteome</keyword>
<dbReference type="Pfam" id="PF14262">
    <property type="entry name" value="Cthe_2159"/>
    <property type="match status" value="1"/>
</dbReference>
<reference evidence="2 3" key="1">
    <citation type="submission" date="2020-08" db="EMBL/GenBank/DDBJ databases">
        <title>A Genomic Blueprint of the Chicken Gut Microbiome.</title>
        <authorList>
            <person name="Gilroy R."/>
            <person name="Ravi A."/>
            <person name="Getino M."/>
            <person name="Pursley I."/>
            <person name="Horton D.L."/>
            <person name="Alikhan N.-F."/>
            <person name="Baker D."/>
            <person name="Gharbi K."/>
            <person name="Hall N."/>
            <person name="Watson M."/>
            <person name="Adriaenssens E.M."/>
            <person name="Foster-Nyarko E."/>
            <person name="Jarju S."/>
            <person name="Secka A."/>
            <person name="Antonio M."/>
            <person name="Oren A."/>
            <person name="Chaudhuri R."/>
            <person name="La Ragione R.M."/>
            <person name="Hildebrand F."/>
            <person name="Pallen M.J."/>
        </authorList>
    </citation>
    <scope>NUCLEOTIDE SEQUENCE [LARGE SCALE GENOMIC DNA]</scope>
    <source>
        <strain evidence="2 3">Sa3CUA2</strain>
    </source>
</reference>
<evidence type="ECO:0000256" key="1">
    <source>
        <dbReference type="SAM" id="SignalP"/>
    </source>
</evidence>
<sequence length="571" mass="54872">MRRGTTAAAVAGLIVTSLVGTAPAAGAAEPAVEDALAGNLPVHDTAHVLDWDADSETTIELTGSSAVVTGDGATADGGTVTITAPGTYRVSGTLADGALVVASAGDGVVRVVLDGASITSTTTSPLQVHDAGEVAVVLADGSTNALTDPATYTYPEGVDEPNAALFSSADLTIAGGGALTVVGNANDGIASKDGLVVAGGRITVRAADDGVRGKDYLQVTGGVLDVTATGDGLKSDDDAPEGGFVHVAGGTTTVTSGDDGVTAASDVVVSGGDLGVTAGGGAAGTGQGAKGLVGDVSVVLGGGALVVDAIDDAVHSDGTIRVASGSATLATGEDGIDAGERLAVSGGALVVRTSVEGLESKVVEISGGLVEVTATDDAVNAADPAAPDSMDVLPGVHVAVSGGRLVLHSAVGDGLDSNGTGAISGGTVYVDGSTEWVNSALDVTGDFRVTGGTVVGTSHGGHVATPATTSPQTWVSLSSQQPAGTLMHVLAPDGTVVVSFRTMKVQGNVLVSSSALVAGAQYRLAVGGAAAGPVLGGYYETPGDASAATVVATATAGTAPAPGGWGGWPPR</sequence>
<feature type="chain" id="PRO_5046307851" evidence="1">
    <location>
        <begin position="28"/>
        <end position="571"/>
    </location>
</feature>
<name>A0ABR8QB05_9CELL</name>
<dbReference type="EMBL" id="JACSQV010000003">
    <property type="protein sequence ID" value="MBD7917594.1"/>
    <property type="molecule type" value="Genomic_DNA"/>
</dbReference>
<dbReference type="Proteomes" id="UP000604241">
    <property type="component" value="Unassembled WGS sequence"/>
</dbReference>
<comment type="caution">
    <text evidence="2">The sequence shown here is derived from an EMBL/GenBank/DDBJ whole genome shotgun (WGS) entry which is preliminary data.</text>
</comment>
<evidence type="ECO:0000313" key="3">
    <source>
        <dbReference type="Proteomes" id="UP000604241"/>
    </source>
</evidence>
<feature type="signal peptide" evidence="1">
    <location>
        <begin position="1"/>
        <end position="27"/>
    </location>
</feature>
<dbReference type="InterPro" id="IPR025584">
    <property type="entry name" value="Cthe_2159"/>
</dbReference>
<proteinExistence type="predicted"/>
<protein>
    <submittedName>
        <fullName evidence="2">Carbohydrate-binding domain-containing protein</fullName>
    </submittedName>
</protein>
<accession>A0ABR8QB05</accession>